<evidence type="ECO:0000256" key="4">
    <source>
        <dbReference type="ARBA" id="ARBA00023284"/>
    </source>
</evidence>
<evidence type="ECO:0000256" key="2">
    <source>
        <dbReference type="ARBA" id="ARBA00022748"/>
    </source>
</evidence>
<keyword evidence="2" id="KW-0201">Cytochrome c-type biogenesis</keyword>
<dbReference type="InterPro" id="IPR013766">
    <property type="entry name" value="Thioredoxin_domain"/>
</dbReference>
<dbReference type="CDD" id="cd02966">
    <property type="entry name" value="TlpA_like_family"/>
    <property type="match status" value="1"/>
</dbReference>
<keyword evidence="3" id="KW-1015">Disulfide bond</keyword>
<proteinExistence type="predicted"/>
<dbReference type="InterPro" id="IPR013740">
    <property type="entry name" value="Redoxin"/>
</dbReference>
<keyword evidence="8" id="KW-1185">Reference proteome</keyword>
<dbReference type="PROSITE" id="PS51352">
    <property type="entry name" value="THIOREDOXIN_2"/>
    <property type="match status" value="1"/>
</dbReference>
<reference evidence="8" key="1">
    <citation type="journal article" date="2019" name="Int. J. Syst. Evol. Microbiol.">
        <title>The Global Catalogue of Microorganisms (GCM) 10K type strain sequencing project: providing services to taxonomists for standard genome sequencing and annotation.</title>
        <authorList>
            <consortium name="The Broad Institute Genomics Platform"/>
            <consortium name="The Broad Institute Genome Sequencing Center for Infectious Disease"/>
            <person name="Wu L."/>
            <person name="Ma J."/>
        </authorList>
    </citation>
    <scope>NUCLEOTIDE SEQUENCE [LARGE SCALE GENOMIC DNA]</scope>
    <source>
        <strain evidence="8">CCUG 62114</strain>
    </source>
</reference>
<dbReference type="PANTHER" id="PTHR42852">
    <property type="entry name" value="THIOL:DISULFIDE INTERCHANGE PROTEIN DSBE"/>
    <property type="match status" value="1"/>
</dbReference>
<dbReference type="InterPro" id="IPR050553">
    <property type="entry name" value="Thioredoxin_ResA/DsbE_sf"/>
</dbReference>
<organism evidence="7 8">
    <name type="scientific">Pseudofulvibacter geojedonensis</name>
    <dbReference type="NCBI Taxonomy" id="1123758"/>
    <lineage>
        <taxon>Bacteria</taxon>
        <taxon>Pseudomonadati</taxon>
        <taxon>Bacteroidota</taxon>
        <taxon>Flavobacteriia</taxon>
        <taxon>Flavobacteriales</taxon>
        <taxon>Flavobacteriaceae</taxon>
        <taxon>Pseudofulvibacter</taxon>
    </lineage>
</organism>
<accession>A0ABW3I020</accession>
<gene>
    <name evidence="7" type="ORF">ACFQ1O_03485</name>
</gene>
<evidence type="ECO:0000256" key="5">
    <source>
        <dbReference type="SAM" id="SignalP"/>
    </source>
</evidence>
<dbReference type="Gene3D" id="3.40.30.10">
    <property type="entry name" value="Glutaredoxin"/>
    <property type="match status" value="1"/>
</dbReference>
<dbReference type="PANTHER" id="PTHR42852:SF6">
    <property type="entry name" value="THIOL:DISULFIDE INTERCHANGE PROTEIN DSBE"/>
    <property type="match status" value="1"/>
</dbReference>
<evidence type="ECO:0000313" key="8">
    <source>
        <dbReference type="Proteomes" id="UP001596997"/>
    </source>
</evidence>
<keyword evidence="4" id="KW-0676">Redox-active center</keyword>
<dbReference type="Pfam" id="PF08534">
    <property type="entry name" value="Redoxin"/>
    <property type="match status" value="1"/>
</dbReference>
<evidence type="ECO:0000256" key="3">
    <source>
        <dbReference type="ARBA" id="ARBA00023157"/>
    </source>
</evidence>
<dbReference type="InterPro" id="IPR036249">
    <property type="entry name" value="Thioredoxin-like_sf"/>
</dbReference>
<comment type="caution">
    <text evidence="7">The sequence shown here is derived from an EMBL/GenBank/DDBJ whole genome shotgun (WGS) entry which is preliminary data.</text>
</comment>
<keyword evidence="5" id="KW-0732">Signal</keyword>
<dbReference type="PROSITE" id="PS51257">
    <property type="entry name" value="PROKAR_LIPOPROTEIN"/>
    <property type="match status" value="1"/>
</dbReference>
<evidence type="ECO:0000259" key="6">
    <source>
        <dbReference type="PROSITE" id="PS51352"/>
    </source>
</evidence>
<evidence type="ECO:0000256" key="1">
    <source>
        <dbReference type="ARBA" id="ARBA00004196"/>
    </source>
</evidence>
<dbReference type="SUPFAM" id="SSF52833">
    <property type="entry name" value="Thioredoxin-like"/>
    <property type="match status" value="1"/>
</dbReference>
<protein>
    <submittedName>
        <fullName evidence="7">TlpA family protein disulfide reductase</fullName>
    </submittedName>
</protein>
<dbReference type="RefSeq" id="WP_377713388.1">
    <property type="nucleotide sequence ID" value="NZ_JBHTJM010000003.1"/>
</dbReference>
<sequence length="170" mass="19174">MKNILKKVLVIVFIAMVSCSNTEPKENFPKEALADTLLALDGTKTTLENVLNKYKGKTIVIDIWASWCGDCIKGLPLVNALQQQTKDSETVYVFLSLDKKQANWKNAIEKRKIEGDHYFIPSGWEGPIGKSVDLDWIPRYMVVGKDGKIKLYKAVKANDKKILETVKSDQ</sequence>
<comment type="subcellular location">
    <subcellularLocation>
        <location evidence="1">Cell envelope</location>
    </subcellularLocation>
</comment>
<name>A0ABW3I020_9FLAO</name>
<dbReference type="Proteomes" id="UP001596997">
    <property type="component" value="Unassembled WGS sequence"/>
</dbReference>
<dbReference type="EMBL" id="JBHTJM010000003">
    <property type="protein sequence ID" value="MFD0963064.1"/>
    <property type="molecule type" value="Genomic_DNA"/>
</dbReference>
<feature type="domain" description="Thioredoxin" evidence="6">
    <location>
        <begin position="26"/>
        <end position="170"/>
    </location>
</feature>
<feature type="chain" id="PRO_5045615048" evidence="5">
    <location>
        <begin position="23"/>
        <end position="170"/>
    </location>
</feature>
<evidence type="ECO:0000313" key="7">
    <source>
        <dbReference type="EMBL" id="MFD0963064.1"/>
    </source>
</evidence>
<feature type="signal peptide" evidence="5">
    <location>
        <begin position="1"/>
        <end position="22"/>
    </location>
</feature>